<evidence type="ECO:0000259" key="3">
    <source>
        <dbReference type="Pfam" id="PF04892"/>
    </source>
</evidence>
<evidence type="ECO:0000256" key="2">
    <source>
        <dbReference type="SAM" id="Phobius"/>
    </source>
</evidence>
<comment type="caution">
    <text evidence="4">The sequence shown here is derived from an EMBL/GenBank/DDBJ whole genome shotgun (WGS) entry which is preliminary data.</text>
</comment>
<proteinExistence type="predicted"/>
<dbReference type="RefSeq" id="WP_343922297.1">
    <property type="nucleotide sequence ID" value="NZ_BAAAIR010000007.1"/>
</dbReference>
<name>A0ABW0FAD1_9MICO</name>
<gene>
    <name evidence="4" type="ORF">ACFPK8_01510</name>
</gene>
<feature type="transmembrane region" description="Helical" evidence="2">
    <location>
        <begin position="59"/>
        <end position="77"/>
    </location>
</feature>
<dbReference type="PANTHER" id="PTHR28008">
    <property type="entry name" value="DOMAIN PROTEIN, PUTATIVE (AFU_ORTHOLOGUE AFUA_3G10980)-RELATED"/>
    <property type="match status" value="1"/>
</dbReference>
<evidence type="ECO:0000313" key="4">
    <source>
        <dbReference type="EMBL" id="MFC5296182.1"/>
    </source>
</evidence>
<keyword evidence="2" id="KW-1133">Transmembrane helix</keyword>
<feature type="compositionally biased region" description="Basic and acidic residues" evidence="1">
    <location>
        <begin position="144"/>
        <end position="153"/>
    </location>
</feature>
<dbReference type="PANTHER" id="PTHR28008:SF1">
    <property type="entry name" value="DOMAIN PROTEIN, PUTATIVE (AFU_ORTHOLOGUE AFUA_3G10980)-RELATED"/>
    <property type="match status" value="1"/>
</dbReference>
<dbReference type="Proteomes" id="UP001595937">
    <property type="component" value="Unassembled WGS sequence"/>
</dbReference>
<dbReference type="NCBIfam" id="NF037970">
    <property type="entry name" value="vanZ_1"/>
    <property type="match status" value="1"/>
</dbReference>
<feature type="domain" description="VanZ-like" evidence="3">
    <location>
        <begin position="52"/>
        <end position="131"/>
    </location>
</feature>
<reference evidence="5" key="1">
    <citation type="journal article" date="2019" name="Int. J. Syst. Evol. Microbiol.">
        <title>The Global Catalogue of Microorganisms (GCM) 10K type strain sequencing project: providing services to taxonomists for standard genome sequencing and annotation.</title>
        <authorList>
            <consortium name="The Broad Institute Genomics Platform"/>
            <consortium name="The Broad Institute Genome Sequencing Center for Infectious Disease"/>
            <person name="Wu L."/>
            <person name="Ma J."/>
        </authorList>
    </citation>
    <scope>NUCLEOTIDE SEQUENCE [LARGE SCALE GENOMIC DNA]</scope>
    <source>
        <strain evidence="5">CGMCC 1.16455</strain>
    </source>
</reference>
<evidence type="ECO:0000256" key="1">
    <source>
        <dbReference type="SAM" id="MobiDB-lite"/>
    </source>
</evidence>
<keyword evidence="5" id="KW-1185">Reference proteome</keyword>
<dbReference type="GeneID" id="303296058"/>
<sequence>MDVVAEFLRRLPHEIRRAGGSLLGRLGLLLLALILNIGFYLPSIPAGTPGTGMPGLDKLVHLLVFALTVWAAGRALAPRRRFPMGWIVIVAFAHGLLIELVQLVLLPERGAEATDVLFDVIGIALGLGLWLGERLRHERAGARLERDELEHEGTAPADPVEPVRSQMDQVPENPAPPR</sequence>
<evidence type="ECO:0000313" key="5">
    <source>
        <dbReference type="Proteomes" id="UP001595937"/>
    </source>
</evidence>
<feature type="transmembrane region" description="Helical" evidence="2">
    <location>
        <begin position="84"/>
        <end position="104"/>
    </location>
</feature>
<feature type="transmembrane region" description="Helical" evidence="2">
    <location>
        <begin position="116"/>
        <end position="132"/>
    </location>
</feature>
<accession>A0ABW0FAD1</accession>
<feature type="region of interest" description="Disordered" evidence="1">
    <location>
        <begin position="144"/>
        <end position="178"/>
    </location>
</feature>
<dbReference type="InterPro" id="IPR006976">
    <property type="entry name" value="VanZ-like"/>
</dbReference>
<feature type="transmembrane region" description="Helical" evidence="2">
    <location>
        <begin position="21"/>
        <end position="39"/>
    </location>
</feature>
<dbReference type="EMBL" id="JBHSLN010000004">
    <property type="protein sequence ID" value="MFC5296182.1"/>
    <property type="molecule type" value="Genomic_DNA"/>
</dbReference>
<dbReference type="Pfam" id="PF04892">
    <property type="entry name" value="VanZ"/>
    <property type="match status" value="1"/>
</dbReference>
<keyword evidence="2" id="KW-0472">Membrane</keyword>
<protein>
    <submittedName>
        <fullName evidence="4">VanZ family protein</fullName>
    </submittedName>
</protein>
<keyword evidence="2" id="KW-0812">Transmembrane</keyword>
<organism evidence="4 5">
    <name type="scientific">Brachybacterium tyrofermentans</name>
    <dbReference type="NCBI Taxonomy" id="47848"/>
    <lineage>
        <taxon>Bacteria</taxon>
        <taxon>Bacillati</taxon>
        <taxon>Actinomycetota</taxon>
        <taxon>Actinomycetes</taxon>
        <taxon>Micrococcales</taxon>
        <taxon>Dermabacteraceae</taxon>
        <taxon>Brachybacterium</taxon>
    </lineage>
</organism>